<organism evidence="1 2">
    <name type="scientific">Scortum barcoo</name>
    <name type="common">barcoo grunter</name>
    <dbReference type="NCBI Taxonomy" id="214431"/>
    <lineage>
        <taxon>Eukaryota</taxon>
        <taxon>Metazoa</taxon>
        <taxon>Chordata</taxon>
        <taxon>Craniata</taxon>
        <taxon>Vertebrata</taxon>
        <taxon>Euteleostomi</taxon>
        <taxon>Actinopterygii</taxon>
        <taxon>Neopterygii</taxon>
        <taxon>Teleostei</taxon>
        <taxon>Neoteleostei</taxon>
        <taxon>Acanthomorphata</taxon>
        <taxon>Eupercaria</taxon>
        <taxon>Centrarchiformes</taxon>
        <taxon>Terapontoidei</taxon>
        <taxon>Terapontidae</taxon>
        <taxon>Scortum</taxon>
    </lineage>
</organism>
<comment type="caution">
    <text evidence="1">The sequence shown here is derived from an EMBL/GenBank/DDBJ whole genome shotgun (WGS) entry which is preliminary data.</text>
</comment>
<keyword evidence="2" id="KW-1185">Reference proteome</keyword>
<evidence type="ECO:0000313" key="2">
    <source>
        <dbReference type="Proteomes" id="UP000831701"/>
    </source>
</evidence>
<dbReference type="Proteomes" id="UP000831701">
    <property type="component" value="Chromosome 23"/>
</dbReference>
<evidence type="ECO:0000313" key="1">
    <source>
        <dbReference type="EMBL" id="KAI3352536.1"/>
    </source>
</evidence>
<name>A0ACB8VAP8_9TELE</name>
<reference evidence="1" key="1">
    <citation type="submission" date="2022-04" db="EMBL/GenBank/DDBJ databases">
        <title>Jade perch genome.</title>
        <authorList>
            <person name="Chao B."/>
        </authorList>
    </citation>
    <scope>NUCLEOTIDE SEQUENCE</scope>
    <source>
        <strain evidence="1">CB-2022</strain>
    </source>
</reference>
<proteinExistence type="predicted"/>
<accession>A0ACB8VAP8</accession>
<protein>
    <submittedName>
        <fullName evidence="1">Uncharacterized protein</fullName>
    </submittedName>
</protein>
<dbReference type="EMBL" id="CM041553">
    <property type="protein sequence ID" value="KAI3352536.1"/>
    <property type="molecule type" value="Genomic_DNA"/>
</dbReference>
<sequence>MAEETQRALPIPGCSTQRPPRQLSRAVTPAAATTGKAREKRDQGELHLDLNACPAPHIHQCAVALEAQSSGAEERDLRLHRVIIKARVQGRANSICALKGSSVDLPCSAVHHTSSMKWYFEQWKGSERLLNEIPADEDRVTYNMLEESHFTLTIKDLRESDAKFYCCKETTDNKENCQQNTIQLHVTDLQVKVIPSTEGQTVTLMCSTSCALTENPAAYIWYKNGEFLYEDWSPWYQQLVSSDKSVRYSCAIKGYEDLRAPEVSVDSVTSTCFNVTYAKGRMYSYKQTSEEEPCSITYPRADDVFLIPNRNTCSKDSIQFGPCLEDLHSAEVCGNDTNCWSVNYVSRRICALSGSSVNISSEHSHPVNQQPKSKLWYKIQRGGKEDGEELMKAAGRLKYRDMKNHHILTINNLKKKDSAEYTFRLQTEFNEEKQSDSPGVTLVVTGLKVTLAPSAVVTEGQRVTLSCSTSCPLTDNTNYIWKLNSRPLTPPQNQNKHLVLDPVSSQHEGRYSCAVKTDTREIISAEETLTVQTEKQTAAAAAGVCAVLLVLIPLAVCLWIRRKRTLDQSPGTETSDNLEQRRPDLMYENISAQCTEQDDHHYSRLHFSDNHTHDLYSTLDSLNK</sequence>
<gene>
    <name evidence="1" type="ORF">L3Q82_005484</name>
</gene>